<reference evidence="1" key="1">
    <citation type="journal article" date="2016" name="Sci. Rep.">
        <title>Molecular characterization of firefly nuptial gifts: a multi-omics approach sheds light on postcopulatory sexual selection.</title>
        <authorList>
            <person name="Al-Wathiqui N."/>
            <person name="Fallon T.R."/>
            <person name="South A."/>
            <person name="Weng J.K."/>
            <person name="Lewis S.M."/>
        </authorList>
    </citation>
    <scope>NUCLEOTIDE SEQUENCE</scope>
</reference>
<proteinExistence type="predicted"/>
<dbReference type="AlphaFoldDB" id="A0A1Y1LIT4"/>
<protein>
    <submittedName>
        <fullName evidence="1">Uncharacterized protein</fullName>
    </submittedName>
</protein>
<evidence type="ECO:0000313" key="1">
    <source>
        <dbReference type="EMBL" id="JAV72748.1"/>
    </source>
</evidence>
<dbReference type="EMBL" id="GEZM01056270">
    <property type="protein sequence ID" value="JAV72748.1"/>
    <property type="molecule type" value="Transcribed_RNA"/>
</dbReference>
<accession>A0A1Y1LIT4</accession>
<sequence length="199" mass="22961">MSAECEDVIPATPPPNKKKPCYTKGHLLKFAIEPQVRHNVCTAVRKCYKPPFVFHEIVDIINFDGFRQPVNQNIKTLGVFKQNKLIDHRCSIFKSDSLSVKLKFLVNAPQPNQTVEVYGYLSPQKEIVVKFWTQVVGDVQRYWTNLKLQKAQYTPLCYKEVECVESSVPVVPEYFDEDDNSYLINNVNCIEEMIKGLEN</sequence>
<name>A0A1Y1LIT4_PHOPY</name>
<organism evidence="1">
    <name type="scientific">Photinus pyralis</name>
    <name type="common">Common eastern firefly</name>
    <name type="synonym">Lampyris pyralis</name>
    <dbReference type="NCBI Taxonomy" id="7054"/>
    <lineage>
        <taxon>Eukaryota</taxon>
        <taxon>Metazoa</taxon>
        <taxon>Ecdysozoa</taxon>
        <taxon>Arthropoda</taxon>
        <taxon>Hexapoda</taxon>
        <taxon>Insecta</taxon>
        <taxon>Pterygota</taxon>
        <taxon>Neoptera</taxon>
        <taxon>Endopterygota</taxon>
        <taxon>Coleoptera</taxon>
        <taxon>Polyphaga</taxon>
        <taxon>Elateriformia</taxon>
        <taxon>Elateroidea</taxon>
        <taxon>Lampyridae</taxon>
        <taxon>Lampyrinae</taxon>
        <taxon>Photinus</taxon>
    </lineage>
</organism>